<dbReference type="EMBL" id="SSOB01000047">
    <property type="protein sequence ID" value="THF73923.1"/>
    <property type="molecule type" value="Genomic_DNA"/>
</dbReference>
<dbReference type="Proteomes" id="UP000310636">
    <property type="component" value="Unassembled WGS sequence"/>
</dbReference>
<dbReference type="RefSeq" id="WP_136372956.1">
    <property type="nucleotide sequence ID" value="NZ_SSOB01000047.1"/>
</dbReference>
<keyword evidence="3" id="KW-1185">Reference proteome</keyword>
<dbReference type="Gene3D" id="1.10.287.1060">
    <property type="entry name" value="ESAT-6-like"/>
    <property type="match status" value="1"/>
</dbReference>
<reference evidence="2 3" key="1">
    <citation type="submission" date="2019-04" db="EMBL/GenBank/DDBJ databases">
        <title>Cohnella sp. nov. isolated from preserved vegetables.</title>
        <authorList>
            <person name="Lin S.-Y."/>
            <person name="Hung M.-H."/>
            <person name="Young C.-C."/>
        </authorList>
    </citation>
    <scope>NUCLEOTIDE SEQUENCE [LARGE SCALE GENOMIC DNA]</scope>
    <source>
        <strain evidence="2 3">CC-MHH1044</strain>
    </source>
</reference>
<proteinExistence type="inferred from homology"/>
<gene>
    <name evidence="2" type="ORF">E6C55_27010</name>
</gene>
<dbReference type="NCBIfam" id="TIGR03930">
    <property type="entry name" value="WXG100_ESAT6"/>
    <property type="match status" value="1"/>
</dbReference>
<comment type="caution">
    <text evidence="2">The sequence shown here is derived from an EMBL/GenBank/DDBJ whole genome shotgun (WGS) entry which is preliminary data.</text>
</comment>
<evidence type="ECO:0000256" key="1">
    <source>
        <dbReference type="RuleBase" id="RU362001"/>
    </source>
</evidence>
<dbReference type="OrthoDB" id="1768896at2"/>
<dbReference type="SUPFAM" id="SSF140453">
    <property type="entry name" value="EsxAB dimer-like"/>
    <property type="match status" value="1"/>
</dbReference>
<name>A0A4S4BHA2_9BACL</name>
<dbReference type="AlphaFoldDB" id="A0A4S4BHA2"/>
<protein>
    <recommendedName>
        <fullName evidence="1">ESAT-6-like protein</fullName>
    </recommendedName>
</protein>
<comment type="similarity">
    <text evidence="1">Belongs to the WXG100 family.</text>
</comment>
<accession>A0A4S4BHA2</accession>
<sequence>MARKIVVDPAKLESAAQQIDAQAADYEQQFKQLFMEVDGMGAAWKGVDNVAYTTQIKGFEDDFRKMKELMIQYSDFLKTSATTYRNTQSDLVSQAKKLVN</sequence>
<dbReference type="InterPro" id="IPR036689">
    <property type="entry name" value="ESAT-6-like_sf"/>
</dbReference>
<evidence type="ECO:0000313" key="3">
    <source>
        <dbReference type="Proteomes" id="UP000310636"/>
    </source>
</evidence>
<organism evidence="2 3">
    <name type="scientific">Cohnella fermenti</name>
    <dbReference type="NCBI Taxonomy" id="2565925"/>
    <lineage>
        <taxon>Bacteria</taxon>
        <taxon>Bacillati</taxon>
        <taxon>Bacillota</taxon>
        <taxon>Bacilli</taxon>
        <taxon>Bacillales</taxon>
        <taxon>Paenibacillaceae</taxon>
        <taxon>Cohnella</taxon>
    </lineage>
</organism>
<dbReference type="InterPro" id="IPR010310">
    <property type="entry name" value="T7SS_ESAT-6-like"/>
</dbReference>
<dbReference type="Pfam" id="PF06013">
    <property type="entry name" value="WXG100"/>
    <property type="match status" value="1"/>
</dbReference>
<evidence type="ECO:0000313" key="2">
    <source>
        <dbReference type="EMBL" id="THF73923.1"/>
    </source>
</evidence>